<dbReference type="GO" id="GO:0008422">
    <property type="term" value="F:beta-glucosidase activity"/>
    <property type="evidence" value="ECO:0007669"/>
    <property type="project" value="TreeGrafter"/>
</dbReference>
<dbReference type="InterPro" id="IPR001360">
    <property type="entry name" value="Glyco_hydro_1"/>
</dbReference>
<keyword evidence="7" id="KW-1185">Reference proteome</keyword>
<dbReference type="Proteomes" id="UP000654075">
    <property type="component" value="Unassembled WGS sequence"/>
</dbReference>
<evidence type="ECO:0000256" key="4">
    <source>
        <dbReference type="RuleBase" id="RU003690"/>
    </source>
</evidence>
<evidence type="ECO:0000256" key="3">
    <source>
        <dbReference type="ARBA" id="ARBA00023295"/>
    </source>
</evidence>
<accession>A0A813FAB2</accession>
<keyword evidence="2" id="KW-0378">Hydrolase</keyword>
<dbReference type="PANTHER" id="PTHR10353">
    <property type="entry name" value="GLYCOSYL HYDROLASE"/>
    <property type="match status" value="1"/>
</dbReference>
<evidence type="ECO:0000313" key="6">
    <source>
        <dbReference type="EMBL" id="CAE8607354.1"/>
    </source>
</evidence>
<evidence type="ECO:0000313" key="7">
    <source>
        <dbReference type="Proteomes" id="UP000654075"/>
    </source>
</evidence>
<dbReference type="OrthoDB" id="65569at2759"/>
<dbReference type="SUPFAM" id="SSF51445">
    <property type="entry name" value="(Trans)glycosidases"/>
    <property type="match status" value="1"/>
</dbReference>
<name>A0A813FAB2_POLGL</name>
<dbReference type="Pfam" id="PF00232">
    <property type="entry name" value="Glyco_hydro_1"/>
    <property type="match status" value="2"/>
</dbReference>
<gene>
    <name evidence="6" type="ORF">PGLA1383_LOCUS25286</name>
</gene>
<feature type="region of interest" description="Disordered" evidence="5">
    <location>
        <begin position="640"/>
        <end position="680"/>
    </location>
</feature>
<dbReference type="PANTHER" id="PTHR10353:SF36">
    <property type="entry name" value="LP05116P"/>
    <property type="match status" value="1"/>
</dbReference>
<dbReference type="GO" id="GO:0005975">
    <property type="term" value="P:carbohydrate metabolic process"/>
    <property type="evidence" value="ECO:0007669"/>
    <property type="project" value="InterPro"/>
</dbReference>
<dbReference type="InterPro" id="IPR033132">
    <property type="entry name" value="GH_1_N_CS"/>
</dbReference>
<proteinExistence type="inferred from homology"/>
<dbReference type="EMBL" id="CAJNNV010021307">
    <property type="protein sequence ID" value="CAE8607354.1"/>
    <property type="molecule type" value="Genomic_DNA"/>
</dbReference>
<evidence type="ECO:0000256" key="5">
    <source>
        <dbReference type="SAM" id="MobiDB-lite"/>
    </source>
</evidence>
<dbReference type="OMA" id="VWLKVYP"/>
<organism evidence="6 7">
    <name type="scientific">Polarella glacialis</name>
    <name type="common">Dinoflagellate</name>
    <dbReference type="NCBI Taxonomy" id="89957"/>
    <lineage>
        <taxon>Eukaryota</taxon>
        <taxon>Sar</taxon>
        <taxon>Alveolata</taxon>
        <taxon>Dinophyceae</taxon>
        <taxon>Suessiales</taxon>
        <taxon>Suessiaceae</taxon>
        <taxon>Polarella</taxon>
    </lineage>
</organism>
<dbReference type="Gene3D" id="3.20.20.80">
    <property type="entry name" value="Glycosidases"/>
    <property type="match status" value="2"/>
</dbReference>
<dbReference type="PRINTS" id="PR00131">
    <property type="entry name" value="GLHYDRLASE1"/>
</dbReference>
<evidence type="ECO:0000256" key="2">
    <source>
        <dbReference type="ARBA" id="ARBA00022801"/>
    </source>
</evidence>
<reference evidence="6" key="1">
    <citation type="submission" date="2021-02" db="EMBL/GenBank/DDBJ databases">
        <authorList>
            <person name="Dougan E. K."/>
            <person name="Rhodes N."/>
            <person name="Thang M."/>
            <person name="Chan C."/>
        </authorList>
    </citation>
    <scope>NUCLEOTIDE SEQUENCE</scope>
</reference>
<keyword evidence="3" id="KW-0326">Glycosidase</keyword>
<comment type="similarity">
    <text evidence="1 4">Belongs to the glycosyl hydrolase 1 family.</text>
</comment>
<dbReference type="PROSITE" id="PS00653">
    <property type="entry name" value="GLYCOSYL_HYDROL_F1_2"/>
    <property type="match status" value="1"/>
</dbReference>
<feature type="region of interest" description="Disordered" evidence="5">
    <location>
        <begin position="56"/>
        <end position="87"/>
    </location>
</feature>
<sequence>MFDFEDLPDDVPEAPKKVLLSFPHLLGRTARGTVDASHLKFGECLPQLGECHDVKKASDKKSSSSSSSSCPEDPLSPRFGSSSSEAEEEPEFLEFPEGFVFGAATAAYQLEGAANEGGRLPSIWDKFSRREGATANGATGDVACDHYHRFRDDVGIMAQLGIKAYRFSISWSRLIPEGEGAVNKEGATFYSDLIDALLEKGIEPWVTLYHWDLPLELEERFRGWLGPKRRIVAAFGAFARACFRLFGSRVKRWMTINEPYCIAIMGYASGSHAPGRHQQPATEPYLVAHNLLLAHAEAVRIYRTEFLAKQGGQIGIVLNVSFREASNSADDLELRAAQRLLDFELGWFADPIFKGDYPARMRETCGERLPKFTKAERALLLGSSDFLGVNYYFATFASAPKQRVAQVAQSEEDDILSPVSKRRQQRVAQVAQSEEDDILSPVSKRRASGGLLPGVTFWGDVGVRTEKDPGWESTDMGWAVTPWGLREVALLVTKTYAPPCGVVITENGCAFETAKSQSMDADARALVPQPYDPSCKDVLSEDFANETFADHQRVRFLRTHLSVLHSAIAGGANVQGFFVWSLMDNFEWSEGYGKRFGIVRVDYTSQKRTIKESGRFYSDVVRRHGLDELSQGELFAATFKRPSTTRRSHPTSPTRRPRADGGCGIPALPAHLVPGRSDLN</sequence>
<evidence type="ECO:0008006" key="8">
    <source>
        <dbReference type="Google" id="ProtNLM"/>
    </source>
</evidence>
<dbReference type="AlphaFoldDB" id="A0A813FAB2"/>
<evidence type="ECO:0000256" key="1">
    <source>
        <dbReference type="ARBA" id="ARBA00010838"/>
    </source>
</evidence>
<protein>
    <recommendedName>
        <fullName evidence="8">Beta-glucosidase</fullName>
    </recommendedName>
</protein>
<dbReference type="InterPro" id="IPR017853">
    <property type="entry name" value="GH"/>
</dbReference>
<comment type="caution">
    <text evidence="6">The sequence shown here is derived from an EMBL/GenBank/DDBJ whole genome shotgun (WGS) entry which is preliminary data.</text>
</comment>